<dbReference type="Gene3D" id="1.20.1560.10">
    <property type="entry name" value="ABC transporter type 1, transmembrane domain"/>
    <property type="match status" value="1"/>
</dbReference>
<dbReference type="Gene3D" id="3.40.50.300">
    <property type="entry name" value="P-loop containing nucleotide triphosphate hydrolases"/>
    <property type="match status" value="1"/>
</dbReference>
<evidence type="ECO:0000256" key="3">
    <source>
        <dbReference type="ARBA" id="ARBA00022692"/>
    </source>
</evidence>
<feature type="transmembrane region" description="Helical" evidence="8">
    <location>
        <begin position="162"/>
        <end position="179"/>
    </location>
</feature>
<evidence type="ECO:0000313" key="11">
    <source>
        <dbReference type="EMBL" id="MSU03466.1"/>
    </source>
</evidence>
<keyword evidence="5 11" id="KW-0067">ATP-binding</keyword>
<dbReference type="GO" id="GO:0034040">
    <property type="term" value="F:ATPase-coupled lipid transmembrane transporter activity"/>
    <property type="evidence" value="ECO:0007669"/>
    <property type="project" value="TreeGrafter"/>
</dbReference>
<dbReference type="GO" id="GO:0016887">
    <property type="term" value="F:ATP hydrolysis activity"/>
    <property type="evidence" value="ECO:0007669"/>
    <property type="project" value="InterPro"/>
</dbReference>
<organism evidence="11 12">
    <name type="scientific">Tissierella pigra</name>
    <dbReference type="NCBI Taxonomy" id="2607614"/>
    <lineage>
        <taxon>Bacteria</taxon>
        <taxon>Bacillati</taxon>
        <taxon>Bacillota</taxon>
        <taxon>Tissierellia</taxon>
        <taxon>Tissierellales</taxon>
        <taxon>Tissierellaceae</taxon>
        <taxon>Tissierella</taxon>
    </lineage>
</organism>
<dbReference type="GO" id="GO:0005886">
    <property type="term" value="C:plasma membrane"/>
    <property type="evidence" value="ECO:0007669"/>
    <property type="project" value="UniProtKB-SubCell"/>
</dbReference>
<evidence type="ECO:0000256" key="4">
    <source>
        <dbReference type="ARBA" id="ARBA00022741"/>
    </source>
</evidence>
<feature type="transmembrane region" description="Helical" evidence="8">
    <location>
        <begin position="274"/>
        <end position="295"/>
    </location>
</feature>
<dbReference type="SUPFAM" id="SSF90123">
    <property type="entry name" value="ABC transporter transmembrane region"/>
    <property type="match status" value="1"/>
</dbReference>
<accession>A0A6N7XPR9</accession>
<feature type="transmembrane region" description="Helical" evidence="8">
    <location>
        <begin position="139"/>
        <end position="156"/>
    </location>
</feature>
<evidence type="ECO:0000256" key="8">
    <source>
        <dbReference type="SAM" id="Phobius"/>
    </source>
</evidence>
<evidence type="ECO:0000256" key="1">
    <source>
        <dbReference type="ARBA" id="ARBA00004651"/>
    </source>
</evidence>
<evidence type="ECO:0000256" key="2">
    <source>
        <dbReference type="ARBA" id="ARBA00022448"/>
    </source>
</evidence>
<evidence type="ECO:0000259" key="10">
    <source>
        <dbReference type="PROSITE" id="PS50929"/>
    </source>
</evidence>
<dbReference type="RefSeq" id="WP_154443022.1">
    <property type="nucleotide sequence ID" value="NZ_JAHLPJ010000001.1"/>
</dbReference>
<dbReference type="PANTHER" id="PTHR24221:SF397">
    <property type="entry name" value="ABC TRANSPORTER, ATP-BINDING TRANSMEMBRANE PROTEIN"/>
    <property type="match status" value="1"/>
</dbReference>
<dbReference type="InterPro" id="IPR036640">
    <property type="entry name" value="ABC1_TM_sf"/>
</dbReference>
<feature type="transmembrane region" description="Helical" evidence="8">
    <location>
        <begin position="240"/>
        <end position="268"/>
    </location>
</feature>
<evidence type="ECO:0000259" key="9">
    <source>
        <dbReference type="PROSITE" id="PS50893"/>
    </source>
</evidence>
<dbReference type="InterPro" id="IPR003593">
    <property type="entry name" value="AAA+_ATPase"/>
</dbReference>
<comment type="caution">
    <text evidence="11">The sequence shown here is derived from an EMBL/GenBank/DDBJ whole genome shotgun (WGS) entry which is preliminary data.</text>
</comment>
<feature type="domain" description="ABC transmembrane type-1" evidence="10">
    <location>
        <begin position="21"/>
        <end position="299"/>
    </location>
</feature>
<dbReference type="InterPro" id="IPR011527">
    <property type="entry name" value="ABC1_TM_dom"/>
</dbReference>
<sequence>MLSIVKRMINFSGKYGGRLKWAIFLSILESFTINVPILCILYGLIKINNNELVKKDIFVVAIGIVISVILRALFRRLVDGLQSGTGYNIFADERMKIGDYLRNLPMGYFTEGNIGYVSAVLSSDINFIEEHGMNTLSKIVSSSIGVIISSIMITILDYRIGIVVILTTIISFIISNILLKVSSESSVQKQEVQSRLISAVIEYVKGIPVIKAFNLEGEKSKATHRSFKETRDILIKFEKVVIAPFIAMDTFIAIGTGVVIFLSSYFVINETMELPTAFMIMIFIYQIFLPFRIIGGQLPLGRIMMAGLDRYERLMEEEVLQENNKKVQFKNFDIEFQNVSFAYEKEEVLKDISFKAEEKSMTALVGSSGCGKTTVVNLIARFWDIDNGAIKIGGVDIKEIGMENLLKNISMVFQRVYLFNDTVLNNIKFAKPEATMEEVIEVCKKARCHDFIMELENGYNTVVGEAGSTLSGGEKQRISIARAMLKNAPIILLDEATASVDPDNERYIQEAINELVKNKTLIVIAHRLSTIKNAGKILVIDKGQVIEEGKHSELINKKGNYYEFWQRRMESRSWKISS</sequence>
<dbReference type="AlphaFoldDB" id="A0A6N7XPR9"/>
<reference evidence="11 12" key="1">
    <citation type="submission" date="2019-09" db="EMBL/GenBank/DDBJ databases">
        <title>In-depth cultivation of the pig gut microbiome towards novel bacterial diversity and tailored functional studies.</title>
        <authorList>
            <person name="Wylensek D."/>
            <person name="Hitch T.C.A."/>
            <person name="Clavel T."/>
        </authorList>
    </citation>
    <scope>NUCLEOTIDE SEQUENCE [LARGE SCALE GENOMIC DNA]</scope>
    <source>
        <strain evidence="11 12">WCA3-693-APC-4?</strain>
    </source>
</reference>
<dbReference type="PROSITE" id="PS00211">
    <property type="entry name" value="ABC_TRANSPORTER_1"/>
    <property type="match status" value="1"/>
</dbReference>
<feature type="transmembrane region" description="Helical" evidence="8">
    <location>
        <begin position="21"/>
        <end position="45"/>
    </location>
</feature>
<name>A0A6N7XPR9_9FIRM</name>
<keyword evidence="7 8" id="KW-0472">Membrane</keyword>
<comment type="subcellular location">
    <subcellularLocation>
        <location evidence="1">Cell membrane</location>
        <topology evidence="1">Multi-pass membrane protein</topology>
    </subcellularLocation>
</comment>
<dbReference type="SMART" id="SM00382">
    <property type="entry name" value="AAA"/>
    <property type="match status" value="1"/>
</dbReference>
<dbReference type="FunFam" id="3.40.50.300:FF:000287">
    <property type="entry name" value="Multidrug ABC transporter ATP-binding protein"/>
    <property type="match status" value="1"/>
</dbReference>
<dbReference type="Pfam" id="PF00664">
    <property type="entry name" value="ABC_membrane"/>
    <property type="match status" value="1"/>
</dbReference>
<dbReference type="PANTHER" id="PTHR24221">
    <property type="entry name" value="ATP-BINDING CASSETTE SUB-FAMILY B"/>
    <property type="match status" value="1"/>
</dbReference>
<dbReference type="PROSITE" id="PS50893">
    <property type="entry name" value="ABC_TRANSPORTER_2"/>
    <property type="match status" value="1"/>
</dbReference>
<proteinExistence type="predicted"/>
<keyword evidence="3 8" id="KW-0812">Transmembrane</keyword>
<dbReference type="Pfam" id="PF00005">
    <property type="entry name" value="ABC_tran"/>
    <property type="match status" value="1"/>
</dbReference>
<dbReference type="GO" id="GO:0140359">
    <property type="term" value="F:ABC-type transporter activity"/>
    <property type="evidence" value="ECO:0007669"/>
    <property type="project" value="InterPro"/>
</dbReference>
<protein>
    <submittedName>
        <fullName evidence="11">ABC transporter ATP-binding protein</fullName>
    </submittedName>
</protein>
<evidence type="ECO:0000256" key="6">
    <source>
        <dbReference type="ARBA" id="ARBA00022989"/>
    </source>
</evidence>
<evidence type="ECO:0000313" key="12">
    <source>
        <dbReference type="Proteomes" id="UP000469523"/>
    </source>
</evidence>
<keyword evidence="12" id="KW-1185">Reference proteome</keyword>
<keyword evidence="4" id="KW-0547">Nucleotide-binding</keyword>
<keyword evidence="2" id="KW-0813">Transport</keyword>
<dbReference type="PROSITE" id="PS50929">
    <property type="entry name" value="ABC_TM1F"/>
    <property type="match status" value="1"/>
</dbReference>
<evidence type="ECO:0000256" key="7">
    <source>
        <dbReference type="ARBA" id="ARBA00023136"/>
    </source>
</evidence>
<dbReference type="InterPro" id="IPR017871">
    <property type="entry name" value="ABC_transporter-like_CS"/>
</dbReference>
<dbReference type="EMBL" id="VUNQ01000077">
    <property type="protein sequence ID" value="MSU03466.1"/>
    <property type="molecule type" value="Genomic_DNA"/>
</dbReference>
<keyword evidence="6 8" id="KW-1133">Transmembrane helix</keyword>
<gene>
    <name evidence="11" type="ORF">FYJ83_18580</name>
</gene>
<feature type="domain" description="ABC transporter" evidence="9">
    <location>
        <begin position="334"/>
        <end position="567"/>
    </location>
</feature>
<dbReference type="InterPro" id="IPR003439">
    <property type="entry name" value="ABC_transporter-like_ATP-bd"/>
</dbReference>
<dbReference type="SUPFAM" id="SSF52540">
    <property type="entry name" value="P-loop containing nucleoside triphosphate hydrolases"/>
    <property type="match status" value="1"/>
</dbReference>
<dbReference type="GO" id="GO:0005524">
    <property type="term" value="F:ATP binding"/>
    <property type="evidence" value="ECO:0007669"/>
    <property type="project" value="UniProtKB-KW"/>
</dbReference>
<evidence type="ECO:0000256" key="5">
    <source>
        <dbReference type="ARBA" id="ARBA00022840"/>
    </source>
</evidence>
<feature type="transmembrane region" description="Helical" evidence="8">
    <location>
        <begin position="57"/>
        <end position="74"/>
    </location>
</feature>
<dbReference type="Proteomes" id="UP000469523">
    <property type="component" value="Unassembled WGS sequence"/>
</dbReference>
<dbReference type="InterPro" id="IPR039421">
    <property type="entry name" value="Type_1_exporter"/>
</dbReference>
<dbReference type="InterPro" id="IPR027417">
    <property type="entry name" value="P-loop_NTPase"/>
</dbReference>